<sequence length="142" mass="15913">MQNFFVIGFQSCLRLFGAFWIFGGFLTLQAARESLFLDRAIEAIALKKQDKLLSYFLFLGSIFTLATGITLVLASRWVFLPLTLSIVSQIVYFSVQKRRFSRAKTEEEREDAQVQPTTINAFKTSCVVAIACALGWAVGAIK</sequence>
<feature type="transmembrane region" description="Helical" evidence="1">
    <location>
        <begin position="52"/>
        <end position="71"/>
    </location>
</feature>
<protein>
    <submittedName>
        <fullName evidence="2">Sll0369 protein</fullName>
    </submittedName>
</protein>
<evidence type="ECO:0000313" key="2">
    <source>
        <dbReference type="EMBL" id="BAA10404.1"/>
    </source>
</evidence>
<name>Q55757_SYNY3</name>
<dbReference type="EnsemblBacteria" id="BAA10404">
    <property type="protein sequence ID" value="BAA10404"/>
    <property type="gene ID" value="BAA10404"/>
</dbReference>
<reference evidence="2 3" key="1">
    <citation type="journal article" date="1995" name="DNA Res.">
        <title>Sequence analysis of the genome of the unicellular cyanobacterium Synechocystis sp. strain PCC6803. I. Sequence features in the 1 Mb region from map positions 64% to 92% of the genome.</title>
        <authorList>
            <person name="Kaneko T."/>
            <person name="Tanaka A."/>
            <person name="Sato S."/>
            <person name="Kotani H."/>
            <person name="Sazuka T."/>
            <person name="Miyajima N."/>
            <person name="Sugiura M."/>
            <person name="Tabata S."/>
        </authorList>
    </citation>
    <scope>NUCLEOTIDE SEQUENCE [LARGE SCALE GENOMIC DNA]</scope>
    <source>
        <strain evidence="3">ATCC 27184 / PCC 6803 / Kazusa</strain>
    </source>
</reference>
<keyword evidence="3" id="KW-1185">Reference proteome</keyword>
<keyword evidence="1" id="KW-0812">Transmembrane</keyword>
<accession>Q55757</accession>
<dbReference type="AlphaFoldDB" id="Q55757"/>
<dbReference type="eggNOG" id="ENOG5032VUV">
    <property type="taxonomic scope" value="Bacteria"/>
</dbReference>
<dbReference type="KEGG" id="syn:sll0369"/>
<dbReference type="Proteomes" id="UP000001425">
    <property type="component" value="Chromosome"/>
</dbReference>
<dbReference type="PaxDb" id="1148-1001669"/>
<keyword evidence="1" id="KW-0472">Membrane</keyword>
<dbReference type="STRING" id="1148.gene:10499905"/>
<gene>
    <name evidence="2" type="ordered locus">sll0369</name>
</gene>
<feature type="transmembrane region" description="Helical" evidence="1">
    <location>
        <begin position="77"/>
        <end position="95"/>
    </location>
</feature>
<organism evidence="2 3">
    <name type="scientific">Synechocystis sp. (strain ATCC 27184 / PCC 6803 / Kazusa)</name>
    <dbReference type="NCBI Taxonomy" id="1111708"/>
    <lineage>
        <taxon>Bacteria</taxon>
        <taxon>Bacillati</taxon>
        <taxon>Cyanobacteriota</taxon>
        <taxon>Cyanophyceae</taxon>
        <taxon>Synechococcales</taxon>
        <taxon>Merismopediaceae</taxon>
        <taxon>Synechocystis</taxon>
    </lineage>
</organism>
<dbReference type="PIR" id="S76558">
    <property type="entry name" value="S76558"/>
</dbReference>
<proteinExistence type="predicted"/>
<dbReference type="EMBL" id="BA000022">
    <property type="protein sequence ID" value="BAA10404.1"/>
    <property type="molecule type" value="Genomic_DNA"/>
</dbReference>
<evidence type="ECO:0000313" key="3">
    <source>
        <dbReference type="Proteomes" id="UP000001425"/>
    </source>
</evidence>
<evidence type="ECO:0000256" key="1">
    <source>
        <dbReference type="SAM" id="Phobius"/>
    </source>
</evidence>
<dbReference type="InParanoid" id="Q55757"/>
<feature type="transmembrane region" description="Helical" evidence="1">
    <location>
        <begin position="6"/>
        <end position="31"/>
    </location>
</feature>
<keyword evidence="1" id="KW-1133">Transmembrane helix</keyword>
<reference evidence="2 3" key="2">
    <citation type="journal article" date="1996" name="DNA Res.">
        <title>Sequence analysis of the genome of the unicellular cyanobacterium Synechocystis sp. strain PCC6803. II. Sequence determination of the entire genome and assignment of potential protein-coding regions.</title>
        <authorList>
            <person name="Kaneko T."/>
            <person name="Sato S."/>
            <person name="Kotani H."/>
            <person name="Tanaka A."/>
            <person name="Asamizu E."/>
            <person name="Nakamura Y."/>
            <person name="Miyajima N."/>
            <person name="Hirosawa M."/>
            <person name="Sugiura M."/>
            <person name="Sasamoto S."/>
            <person name="Kimura T."/>
            <person name="Hosouchi T."/>
            <person name="Matsuno A."/>
            <person name="Muraki A."/>
            <person name="Nakazaki N."/>
            <person name="Naruo K."/>
            <person name="Okumura S."/>
            <person name="Shimpo S."/>
            <person name="Takeuchi C."/>
            <person name="Wada T."/>
            <person name="Watanabe A."/>
            <person name="Yamada M."/>
            <person name="Yasuda M."/>
            <person name="Tabata S."/>
        </authorList>
    </citation>
    <scope>NUCLEOTIDE SEQUENCE [LARGE SCALE GENOMIC DNA]</scope>
    <source>
        <strain evidence="3">ATCC 27184 / PCC 6803 / Kazusa</strain>
    </source>
</reference>